<feature type="region of interest" description="Disordered" evidence="2">
    <location>
        <begin position="217"/>
        <end position="379"/>
    </location>
</feature>
<feature type="compositionally biased region" description="Low complexity" evidence="2">
    <location>
        <begin position="361"/>
        <end position="373"/>
    </location>
</feature>
<feature type="compositionally biased region" description="Polar residues" evidence="2">
    <location>
        <begin position="322"/>
        <end position="331"/>
    </location>
</feature>
<feature type="compositionally biased region" description="Polar residues" evidence="2">
    <location>
        <begin position="117"/>
        <end position="128"/>
    </location>
</feature>
<proteinExistence type="inferred from homology"/>
<dbReference type="Gene3D" id="2.30.29.30">
    <property type="entry name" value="Pleckstrin-homology domain (PH domain)/Phosphotyrosine-binding domain (PTB)"/>
    <property type="match status" value="1"/>
</dbReference>
<sequence>MSLINDTDFLIHNLRLSYLRDVEDPYGPRIISLSPSYTSNPYILTSGLADADRWPELDVTSSPTISEDEQERPLGFPGARLKHTQTIMGRRTGGLGLRVSGKRASTSKRMSVASVGTPRQTDVQNFITGNAPVGGLPASAPTTAASDEPTPPPEPEPSGPAAPNDDDDDQPPEPPPKLQPPQVQIQEPSVVQDVPVTKTVMFIPKFKNAAEMEARRRLRMAARRRGPGGGPAPAPQPLSFDTTSEEEAGHLNPDSSDEDSDFGGGVTADGSMDEFDPEFPDTRPNMNSDSDIASVVSDISNSLPSIANSSAPYSVTRPRLISNASSSQQAQRVAGPRKPNPSSLPRSNPQPTSAKQPVSPAPTSASATSTSAPIAGLSQAPTSNISFTRRLVPSLPSSTKSALSTMLASSSSSPNPFAETYASISGRGVAPAQRVSIQVFFPRATGIKDGGRDGGRSKVREGMELSVRKDATVEEVIGFALWTYWEEGWLPPLDHGLPKGGEEAEEEERRVRLSAVGWILRITEDDGEIDDDFPPPDRSGKISKFNADGFAVLEANAAQIAQNKLLESKLASTRPALAKATSEKSNMLVPTAVGAAGTVLTPTGQSSALASSLIGSAPLSTSLGPNAGQGPQMFLRIRIADNADAVHVSTTIPVSSGMYMQEVLDTVCRKPMLGLGNPGDYALLVSKHRVYIPLDRTVASLQGERELLLVKRSMLPSMGVDVMKAGKTTDPNASIFKRNSETPEVKLSSTLDFTAAYKKYTIYRKLPMLVARQEKTLAIDGGYVHIMPSTNNAAKAKAVFETGRTSSYHIKSIVDCQQSPKSPHIFKLVLNRVDRSGSNKRYYFEAETPKLAGEIVQTVKAMKAQFERSSMLIKSRRSTRAAG</sequence>
<dbReference type="PANTHER" id="PTHR13335">
    <property type="entry name" value="TARGET OF RAPAMYCIN COMPLEX 2 SUBUNIT MAPKAP1"/>
    <property type="match status" value="1"/>
</dbReference>
<evidence type="ECO:0000313" key="6">
    <source>
        <dbReference type="Proteomes" id="UP001498398"/>
    </source>
</evidence>
<gene>
    <name evidence="5" type="primary">AVO1_1</name>
    <name evidence="5" type="ORF">VKT23_005903</name>
</gene>
<dbReference type="Pfam" id="PF16978">
    <property type="entry name" value="CRIM"/>
    <property type="match status" value="1"/>
</dbReference>
<keyword evidence="5" id="KW-0418">Kinase</keyword>
<feature type="region of interest" description="Disordered" evidence="2">
    <location>
        <begin position="89"/>
        <end position="194"/>
    </location>
</feature>
<dbReference type="Proteomes" id="UP001498398">
    <property type="component" value="Unassembled WGS sequence"/>
</dbReference>
<evidence type="ECO:0000313" key="5">
    <source>
        <dbReference type="EMBL" id="KAK7464696.1"/>
    </source>
</evidence>
<evidence type="ECO:0000256" key="1">
    <source>
        <dbReference type="ARBA" id="ARBA00009407"/>
    </source>
</evidence>
<dbReference type="InterPro" id="IPR008828">
    <property type="entry name" value="Sin1/Avo1"/>
</dbReference>
<reference evidence="5 6" key="1">
    <citation type="submission" date="2024-01" db="EMBL/GenBank/DDBJ databases">
        <title>A draft genome for the cacao thread blight pathogen Marasmiellus scandens.</title>
        <authorList>
            <person name="Baruah I.K."/>
            <person name="Leung J."/>
            <person name="Bukari Y."/>
            <person name="Amoako-Attah I."/>
            <person name="Meinhardt L.W."/>
            <person name="Bailey B.A."/>
            <person name="Cohen S.P."/>
        </authorList>
    </citation>
    <scope>NUCLEOTIDE SEQUENCE [LARGE SCALE GENOMIC DNA]</scope>
    <source>
        <strain evidence="5 6">GH-19</strain>
    </source>
</reference>
<dbReference type="PANTHER" id="PTHR13335:SF1">
    <property type="entry name" value="TARGET OF RAPAMYCIN COMPLEX 2 SUBUNIT MAPKAP1"/>
    <property type="match status" value="1"/>
</dbReference>
<keyword evidence="6" id="KW-1185">Reference proteome</keyword>
<dbReference type="InterPro" id="IPR031313">
    <property type="entry name" value="Sin1_PH_dom"/>
</dbReference>
<feature type="domain" description="CRIM" evidence="3">
    <location>
        <begin position="400"/>
        <end position="564"/>
    </location>
</feature>
<evidence type="ECO:0000259" key="4">
    <source>
        <dbReference type="Pfam" id="PF16979"/>
    </source>
</evidence>
<comment type="similarity">
    <text evidence="1">Belongs to the SIN1 family.</text>
</comment>
<feature type="compositionally biased region" description="Basic residues" evidence="2">
    <location>
        <begin position="217"/>
        <end position="226"/>
    </location>
</feature>
<name>A0ABR1JNN5_9AGAR</name>
<feature type="compositionally biased region" description="Polar residues" evidence="2">
    <location>
        <begin position="303"/>
        <end position="313"/>
    </location>
</feature>
<dbReference type="InterPro" id="IPR011993">
    <property type="entry name" value="PH-like_dom_sf"/>
</dbReference>
<feature type="compositionally biased region" description="Low complexity" evidence="2">
    <location>
        <begin position="287"/>
        <end position="302"/>
    </location>
</feature>
<dbReference type="EMBL" id="JBANRG010000007">
    <property type="protein sequence ID" value="KAK7464696.1"/>
    <property type="molecule type" value="Genomic_DNA"/>
</dbReference>
<organism evidence="5 6">
    <name type="scientific">Marasmiellus scandens</name>
    <dbReference type="NCBI Taxonomy" id="2682957"/>
    <lineage>
        <taxon>Eukaryota</taxon>
        <taxon>Fungi</taxon>
        <taxon>Dikarya</taxon>
        <taxon>Basidiomycota</taxon>
        <taxon>Agaricomycotina</taxon>
        <taxon>Agaricomycetes</taxon>
        <taxon>Agaricomycetidae</taxon>
        <taxon>Agaricales</taxon>
        <taxon>Marasmiineae</taxon>
        <taxon>Omphalotaceae</taxon>
        <taxon>Marasmiellus</taxon>
    </lineage>
</organism>
<dbReference type="Pfam" id="PF16979">
    <property type="entry name" value="SIN1_PH"/>
    <property type="match status" value="1"/>
</dbReference>
<evidence type="ECO:0000259" key="3">
    <source>
        <dbReference type="Pfam" id="PF16978"/>
    </source>
</evidence>
<evidence type="ECO:0000256" key="2">
    <source>
        <dbReference type="SAM" id="MobiDB-lite"/>
    </source>
</evidence>
<comment type="caution">
    <text evidence="5">The sequence shown here is derived from an EMBL/GenBank/DDBJ whole genome shotgun (WGS) entry which is preliminary data.</text>
</comment>
<dbReference type="GO" id="GO:0016301">
    <property type="term" value="F:kinase activity"/>
    <property type="evidence" value="ECO:0007669"/>
    <property type="project" value="UniProtKB-KW"/>
</dbReference>
<feature type="compositionally biased region" description="Pro residues" evidence="2">
    <location>
        <begin position="149"/>
        <end position="160"/>
    </location>
</feature>
<feature type="domain" description="SIN1-type PH" evidence="4">
    <location>
        <begin position="756"/>
        <end position="862"/>
    </location>
</feature>
<feature type="compositionally biased region" description="Polar residues" evidence="2">
    <location>
        <begin position="340"/>
        <end position="356"/>
    </location>
</feature>
<keyword evidence="5" id="KW-0808">Transferase</keyword>
<dbReference type="InterPro" id="IPR031567">
    <property type="entry name" value="CRIM_dom"/>
</dbReference>
<protein>
    <submittedName>
        <fullName evidence="5">Component of a membrane-bound complex containing the Tor2p kinase</fullName>
    </submittedName>
</protein>
<accession>A0ABR1JNN5</accession>
<feature type="compositionally biased region" description="Low complexity" evidence="2">
    <location>
        <begin position="137"/>
        <end position="148"/>
    </location>
</feature>